<evidence type="ECO:0000313" key="1">
    <source>
        <dbReference type="EMBL" id="NID09375.1"/>
    </source>
</evidence>
<dbReference type="RefSeq" id="WP_166691007.1">
    <property type="nucleotide sequence ID" value="NZ_WAEL01000001.1"/>
</dbReference>
<reference evidence="2" key="1">
    <citation type="submission" date="2019-09" db="EMBL/GenBank/DDBJ databases">
        <authorList>
            <person name="Jung D.-H."/>
        </authorList>
    </citation>
    <scope>NUCLEOTIDE SEQUENCE [LARGE SCALE GENOMIC DNA]</scope>
    <source>
        <strain evidence="2">JA-25</strain>
    </source>
</reference>
<dbReference type="Proteomes" id="UP000606008">
    <property type="component" value="Unassembled WGS sequence"/>
</dbReference>
<keyword evidence="2" id="KW-1185">Reference proteome</keyword>
<dbReference type="EMBL" id="WAEL01000001">
    <property type="protein sequence ID" value="NID09375.1"/>
    <property type="molecule type" value="Genomic_DNA"/>
</dbReference>
<name>A0ABX0QDS9_9BACT</name>
<proteinExistence type="predicted"/>
<sequence>MKTLQITPGQIANYAFTSKGWNGLLATYTLTAALISLADATLATVQVGSGILRTVDDQGEAGFLVTFTGEQTQHVSTGTRLVVKLEKAGETPIEVIVQLQIQTLLLV</sequence>
<accession>A0ABX0QDS9</accession>
<comment type="caution">
    <text evidence="1">The sequence shown here is derived from an EMBL/GenBank/DDBJ whole genome shotgun (WGS) entry which is preliminary data.</text>
</comment>
<gene>
    <name evidence="1" type="ORF">F7231_04270</name>
</gene>
<reference evidence="2" key="2">
    <citation type="submission" date="2023-07" db="EMBL/GenBank/DDBJ databases">
        <authorList>
            <person name="Jung D.-H."/>
        </authorList>
    </citation>
    <scope>NUCLEOTIDE SEQUENCE [LARGE SCALE GENOMIC DNA]</scope>
    <source>
        <strain evidence="2">JA-25</strain>
    </source>
</reference>
<evidence type="ECO:0000313" key="2">
    <source>
        <dbReference type="Proteomes" id="UP000606008"/>
    </source>
</evidence>
<protein>
    <submittedName>
        <fullName evidence="1">Uncharacterized protein</fullName>
    </submittedName>
</protein>
<organism evidence="1 2">
    <name type="scientific">Fibrivirga algicola</name>
    <dbReference type="NCBI Taxonomy" id="2950420"/>
    <lineage>
        <taxon>Bacteria</taxon>
        <taxon>Pseudomonadati</taxon>
        <taxon>Bacteroidota</taxon>
        <taxon>Cytophagia</taxon>
        <taxon>Cytophagales</taxon>
        <taxon>Spirosomataceae</taxon>
        <taxon>Fibrivirga</taxon>
    </lineage>
</organism>